<reference evidence="2 3" key="1">
    <citation type="submission" date="2016-05" db="EMBL/GenBank/DDBJ databases">
        <title>Comparative genomics of biotechnologically important yeasts.</title>
        <authorList>
            <consortium name="DOE Joint Genome Institute"/>
            <person name="Riley R."/>
            <person name="Haridas S."/>
            <person name="Wolfe K.H."/>
            <person name="Lopes M.R."/>
            <person name="Hittinger C.T."/>
            <person name="Goker M."/>
            <person name="Salamov A."/>
            <person name="Wisecaver J."/>
            <person name="Long T.M."/>
            <person name="Aerts A.L."/>
            <person name="Barry K."/>
            <person name="Choi C."/>
            <person name="Clum A."/>
            <person name="Coughlan A.Y."/>
            <person name="Deshpande S."/>
            <person name="Douglass A.P."/>
            <person name="Hanson S.J."/>
            <person name="Klenk H.-P."/>
            <person name="LaButti K."/>
            <person name="Lapidus A."/>
            <person name="Lindquist E."/>
            <person name="Lipzen A."/>
            <person name="Meier-kolthoff J.P."/>
            <person name="Ohm R.A."/>
            <person name="Otillar R.P."/>
            <person name="Pangilinan J."/>
            <person name="Peng Y."/>
            <person name="Rokas A."/>
            <person name="Rosa C.A."/>
            <person name="Scheuner C."/>
            <person name="Sibirny A.A."/>
            <person name="Slot J.C."/>
            <person name="Stielow J.B."/>
            <person name="Sun H."/>
            <person name="Kurtzman C.P."/>
            <person name="Blackwell M."/>
            <person name="Grigoriev I.V."/>
            <person name="Jeffries T.W."/>
        </authorList>
    </citation>
    <scope>NUCLEOTIDE SEQUENCE [LARGE SCALE GENOMIC DNA]</scope>
    <source>
        <strain evidence="2 3">NRRL YB-4993</strain>
    </source>
</reference>
<evidence type="ECO:0000256" key="1">
    <source>
        <dbReference type="SAM" id="MobiDB-lite"/>
    </source>
</evidence>
<dbReference type="AlphaFoldDB" id="A0A1A0HC93"/>
<proteinExistence type="predicted"/>
<feature type="region of interest" description="Disordered" evidence="1">
    <location>
        <begin position="337"/>
        <end position="362"/>
    </location>
</feature>
<gene>
    <name evidence="2" type="ORF">METBIDRAFT_229836</name>
</gene>
<name>A0A1A0HC93_9ASCO</name>
<accession>A0A1A0HC93</accession>
<comment type="caution">
    <text evidence="2">The sequence shown here is derived from an EMBL/GenBank/DDBJ whole genome shotgun (WGS) entry which is preliminary data.</text>
</comment>
<evidence type="ECO:0000313" key="2">
    <source>
        <dbReference type="EMBL" id="OBA21518.1"/>
    </source>
</evidence>
<dbReference type="Proteomes" id="UP000092555">
    <property type="component" value="Unassembled WGS sequence"/>
</dbReference>
<dbReference type="GeneID" id="30028209"/>
<protein>
    <submittedName>
        <fullName evidence="2">Uncharacterized protein</fullName>
    </submittedName>
</protein>
<sequence length="511" mass="56508">MSFWASKKPRPQSARFSFGSSLHHGIRNIGARRASAFGGVERDKNKWQFMPNKTREPQTKAGLKKSAKSQLTAFSDWLARLMSYFSSSCPHSDISTRDILYPCNLDLLYSIGMFSNNFAGCESKASMLKENGAASPASINCRSTHESPFLKLMAQKAREFTAVLSQKLNGSTSEHMQSNHLAKERLPYRLSSIFIPWGYGQHSASMTSANGRHNGDITSFSLYSRDCPAIEDISNSNNIVCDTGKNPLPRDPECPSAYDPSIKSLVNELFNDFMGNGCKEKCTLATENGCLTSTNPGPLQTRLTYFLGILPITFLSSKEATLEAVVPRSKYLGLDHQRKDSQNQHSHVLKNEEKTTTQSATSEIGRRSKICSVLDLSSLGNWEDEEMVLAGLQLGDTDLQQSTAKPTIEHENLFLTHPENFPRTQDTKVLDTSNSNMDDLSSIMSLLIARHLDQYEFADSATLASMGLVSMGLSFEEGSFSWVSSPVLQLKDEKAKSNSSRPIIQIFEGAS</sequence>
<dbReference type="EMBL" id="LXTC01000003">
    <property type="protein sequence ID" value="OBA21518.1"/>
    <property type="molecule type" value="Genomic_DNA"/>
</dbReference>
<dbReference type="RefSeq" id="XP_018712028.1">
    <property type="nucleotide sequence ID" value="XM_018855233.1"/>
</dbReference>
<keyword evidence="3" id="KW-1185">Reference proteome</keyword>
<evidence type="ECO:0000313" key="3">
    <source>
        <dbReference type="Proteomes" id="UP000092555"/>
    </source>
</evidence>
<organism evidence="2 3">
    <name type="scientific">Metschnikowia bicuspidata var. bicuspidata NRRL YB-4993</name>
    <dbReference type="NCBI Taxonomy" id="869754"/>
    <lineage>
        <taxon>Eukaryota</taxon>
        <taxon>Fungi</taxon>
        <taxon>Dikarya</taxon>
        <taxon>Ascomycota</taxon>
        <taxon>Saccharomycotina</taxon>
        <taxon>Pichiomycetes</taxon>
        <taxon>Metschnikowiaceae</taxon>
        <taxon>Metschnikowia</taxon>
    </lineage>
</organism>